<dbReference type="PROSITE" id="PS00486">
    <property type="entry name" value="DNA_MISMATCH_REPAIR_2"/>
    <property type="match status" value="1"/>
</dbReference>
<dbReference type="InterPro" id="IPR007696">
    <property type="entry name" value="DNA_mismatch_repair_MutS_core"/>
</dbReference>
<dbReference type="GO" id="GO:0030983">
    <property type="term" value="F:mismatched DNA binding"/>
    <property type="evidence" value="ECO:0007669"/>
    <property type="project" value="InterPro"/>
</dbReference>
<dbReference type="GO" id="GO:0006312">
    <property type="term" value="P:mitotic recombination"/>
    <property type="evidence" value="ECO:0007669"/>
    <property type="project" value="TreeGrafter"/>
</dbReference>
<dbReference type="FunFam" id="3.30.420.110:FF:000002">
    <property type="entry name" value="DNA mismatch repair protein"/>
    <property type="match status" value="1"/>
</dbReference>
<dbReference type="Gene3D" id="3.30.420.110">
    <property type="entry name" value="MutS, connector domain"/>
    <property type="match status" value="1"/>
</dbReference>
<evidence type="ECO:0000313" key="11">
    <source>
        <dbReference type="EMBL" id="CAG9859536.1"/>
    </source>
</evidence>
<dbReference type="EMBL" id="OU900095">
    <property type="protein sequence ID" value="CAG9859536.1"/>
    <property type="molecule type" value="Genomic_DNA"/>
</dbReference>
<organism evidence="11 12">
    <name type="scientific">Phyllotreta striolata</name>
    <name type="common">Striped flea beetle</name>
    <name type="synonym">Crioceris striolata</name>
    <dbReference type="NCBI Taxonomy" id="444603"/>
    <lineage>
        <taxon>Eukaryota</taxon>
        <taxon>Metazoa</taxon>
        <taxon>Ecdysozoa</taxon>
        <taxon>Arthropoda</taxon>
        <taxon>Hexapoda</taxon>
        <taxon>Insecta</taxon>
        <taxon>Pterygota</taxon>
        <taxon>Neoptera</taxon>
        <taxon>Endopterygota</taxon>
        <taxon>Coleoptera</taxon>
        <taxon>Polyphaga</taxon>
        <taxon>Cucujiformia</taxon>
        <taxon>Chrysomeloidea</taxon>
        <taxon>Chrysomelidae</taxon>
        <taxon>Galerucinae</taxon>
        <taxon>Alticini</taxon>
        <taxon>Phyllotreta</taxon>
    </lineage>
</organism>
<evidence type="ECO:0000256" key="7">
    <source>
        <dbReference type="ARBA" id="ARBA00023204"/>
    </source>
</evidence>
<dbReference type="InterPro" id="IPR045076">
    <property type="entry name" value="MutS"/>
</dbReference>
<name>A0A9N9XM99_PHYSR</name>
<dbReference type="Gene3D" id="3.40.50.300">
    <property type="entry name" value="P-loop containing nucleotide triphosphate hydrolases"/>
    <property type="match status" value="1"/>
</dbReference>
<dbReference type="GO" id="GO:0005524">
    <property type="term" value="F:ATP binding"/>
    <property type="evidence" value="ECO:0007669"/>
    <property type="project" value="UniProtKB-KW"/>
</dbReference>
<dbReference type="OrthoDB" id="295033at2759"/>
<keyword evidence="12" id="KW-1185">Reference proteome</keyword>
<dbReference type="Pfam" id="PF00488">
    <property type="entry name" value="MutS_V"/>
    <property type="match status" value="1"/>
</dbReference>
<dbReference type="PIRSF" id="PIRSF005813">
    <property type="entry name" value="MSH2"/>
    <property type="match status" value="1"/>
</dbReference>
<comment type="subcellular location">
    <subcellularLocation>
        <location evidence="1">Nucleus</location>
    </subcellularLocation>
</comment>
<evidence type="ECO:0000256" key="4">
    <source>
        <dbReference type="ARBA" id="ARBA00022763"/>
    </source>
</evidence>
<keyword evidence="4 9" id="KW-0227">DNA damage</keyword>
<dbReference type="Pfam" id="PF05192">
    <property type="entry name" value="MutS_III"/>
    <property type="match status" value="1"/>
</dbReference>
<dbReference type="Pfam" id="PF05188">
    <property type="entry name" value="MutS_II"/>
    <property type="match status" value="1"/>
</dbReference>
<gene>
    <name evidence="11" type="ORF">PHYEVI_LOCUS5910</name>
</gene>
<proteinExistence type="inferred from homology"/>
<reference evidence="11" key="1">
    <citation type="submission" date="2022-01" db="EMBL/GenBank/DDBJ databases">
        <authorList>
            <person name="King R."/>
        </authorList>
    </citation>
    <scope>NUCLEOTIDE SEQUENCE</scope>
</reference>
<dbReference type="InterPro" id="IPR036678">
    <property type="entry name" value="MutS_con_dom_sf"/>
</dbReference>
<evidence type="ECO:0000256" key="9">
    <source>
        <dbReference type="RuleBase" id="RU003756"/>
    </source>
</evidence>
<dbReference type="InterPro" id="IPR007860">
    <property type="entry name" value="DNA_mmatch_repair_MutS_con_dom"/>
</dbReference>
<dbReference type="SUPFAM" id="SSF53150">
    <property type="entry name" value="DNA repair protein MutS, domain II"/>
    <property type="match status" value="1"/>
</dbReference>
<dbReference type="SUPFAM" id="SSF48334">
    <property type="entry name" value="DNA repair protein MutS, domain III"/>
    <property type="match status" value="1"/>
</dbReference>
<evidence type="ECO:0000259" key="10">
    <source>
        <dbReference type="PROSITE" id="PS00486"/>
    </source>
</evidence>
<dbReference type="InterPro" id="IPR000432">
    <property type="entry name" value="DNA_mismatch_repair_MutS_C"/>
</dbReference>
<evidence type="ECO:0000313" key="12">
    <source>
        <dbReference type="Proteomes" id="UP001153712"/>
    </source>
</evidence>
<evidence type="ECO:0000256" key="2">
    <source>
        <dbReference type="ARBA" id="ARBA00006271"/>
    </source>
</evidence>
<dbReference type="PANTHER" id="PTHR11361">
    <property type="entry name" value="DNA MISMATCH REPAIR PROTEIN MUTS FAMILY MEMBER"/>
    <property type="match status" value="1"/>
</dbReference>
<comment type="function">
    <text evidence="9">Component of the post-replicative DNA mismatch repair system (MMR).</text>
</comment>
<dbReference type="SMART" id="SM00533">
    <property type="entry name" value="MUTSd"/>
    <property type="match status" value="1"/>
</dbReference>
<dbReference type="GO" id="GO:0140664">
    <property type="term" value="F:ATP-dependent DNA damage sensor activity"/>
    <property type="evidence" value="ECO:0007669"/>
    <property type="project" value="InterPro"/>
</dbReference>
<evidence type="ECO:0000256" key="6">
    <source>
        <dbReference type="ARBA" id="ARBA00023125"/>
    </source>
</evidence>
<keyword evidence="3 9" id="KW-0547">Nucleotide-binding</keyword>
<evidence type="ECO:0000256" key="8">
    <source>
        <dbReference type="ARBA" id="ARBA00023242"/>
    </source>
</evidence>
<dbReference type="InterPro" id="IPR016151">
    <property type="entry name" value="DNA_mismatch_repair_MutS_N"/>
</dbReference>
<keyword evidence="5" id="KW-0067">ATP-binding</keyword>
<dbReference type="Gene3D" id="3.40.1170.10">
    <property type="entry name" value="DNA repair protein MutS, domain I"/>
    <property type="match status" value="1"/>
</dbReference>
<dbReference type="GO" id="GO:0006298">
    <property type="term" value="P:mismatch repair"/>
    <property type="evidence" value="ECO:0007669"/>
    <property type="project" value="InterPro"/>
</dbReference>
<dbReference type="Pfam" id="PF05190">
    <property type="entry name" value="MutS_IV"/>
    <property type="match status" value="1"/>
</dbReference>
<dbReference type="InterPro" id="IPR011184">
    <property type="entry name" value="DNA_mismatch_repair_Msh2"/>
</dbReference>
<evidence type="ECO:0000256" key="3">
    <source>
        <dbReference type="ARBA" id="ARBA00022741"/>
    </source>
</evidence>
<dbReference type="Pfam" id="PF01624">
    <property type="entry name" value="MutS_I"/>
    <property type="match status" value="1"/>
</dbReference>
<dbReference type="SUPFAM" id="SSF52540">
    <property type="entry name" value="P-loop containing nucleoside triphosphate hydrolases"/>
    <property type="match status" value="1"/>
</dbReference>
<dbReference type="Proteomes" id="UP001153712">
    <property type="component" value="Chromosome 2"/>
</dbReference>
<keyword evidence="8" id="KW-0539">Nucleus</keyword>
<accession>A0A9N9XM99</accession>
<dbReference type="GO" id="GO:0043570">
    <property type="term" value="P:maintenance of DNA repeat elements"/>
    <property type="evidence" value="ECO:0007669"/>
    <property type="project" value="UniProtKB-ARBA"/>
</dbReference>
<evidence type="ECO:0000256" key="1">
    <source>
        <dbReference type="ARBA" id="ARBA00004123"/>
    </source>
</evidence>
<dbReference type="PANTHER" id="PTHR11361:SF35">
    <property type="entry name" value="DNA MISMATCH REPAIR PROTEIN MSH2"/>
    <property type="match status" value="1"/>
</dbReference>
<keyword evidence="7 9" id="KW-0234">DNA repair</keyword>
<dbReference type="InterPro" id="IPR007695">
    <property type="entry name" value="DNA_mismatch_repair_MutS-lik_N"/>
</dbReference>
<dbReference type="InterPro" id="IPR036187">
    <property type="entry name" value="DNA_mismatch_repair_MutS_sf"/>
</dbReference>
<dbReference type="AlphaFoldDB" id="A0A9N9XM99"/>
<sequence length="915" mass="102580">MDSEPTKALNLEIDQQNSFVRYYNSLPEKPASTIRFFSRSDYYTVHGDDASLVNEMLSLPIKFMGNQPQLSYICLNKSRFESILRDLLLLRQYRVEIFVKGPSKTANDWTLDYKASPGNLTQLEDLLFENAEVDFTNSVMAVKVLQNKLLAVGCVNITEAKFEVCEITDNDSFSELESIVAQIGPKECLVPAGESPESVSVRNLLERNGVLVAKAKPSDFSGEDVEQDLNRLLYFHEDQRRNASAHGEIDLKNAMGCLQALIKFLNLAGAEKNFNQFKLTTLDCHRFVRLDNAALYALNVLPKTATRCSNADNQQSLKTSSLKGLLDNCATAQGSRLLEQWIKQPLKDYNSINERLDIVEAILKDPATRSQLKDGLPRIVDMMPVARKLSSKKANLQDCYKVYQTVRSVGNIIGVLKNLNNKCVKVLLIEPLEELVGELRNYQSMIEHTLDFDLVDRGEFFIKSSFDDGLNELQKKKQKVESKMQAVLDKVSSDLDLEQGKGVKLDCNDQHGYFFRLTLKDEPTLRKRKEYKILDVVKSGVRFVNGALEHLNDTYRHLNEEYGERQKTVLEEVFEVAAGYVESLRNLNLTIATVDVLNSFAIAAISARIPYTKPKIHKRGSGILKLKQARHPCLEAQDNVSFIPNDVTFDKDDKLLYVITGPNMCGKSTYIRSVGICVLMAHIGCLVPCISAEISLVDGILVRVGADDCQLKGLSTFMLEMIETSTIIKSATENSLVIIDELGRGTSTYDGCGIAWAIAEHLVKEIKCFSLFATHFHEINELAELHSSVGNLHVSAVVADNIITPLYSIREGECDKSYGIHCARMVDFPQDVVQDAVEYQKHLEHQNGVKYLTGLNPSQKRKTIAEGDLIVREALTTLKSNLNGLSDEELINKVKELKKQLAHNDNLFVKGLLSD</sequence>
<dbReference type="SMART" id="SM00534">
    <property type="entry name" value="MUTSac"/>
    <property type="match status" value="1"/>
</dbReference>
<keyword evidence="6 9" id="KW-0238">DNA-binding</keyword>
<dbReference type="GO" id="GO:0032301">
    <property type="term" value="C:MutSalpha complex"/>
    <property type="evidence" value="ECO:0007669"/>
    <property type="project" value="TreeGrafter"/>
</dbReference>
<dbReference type="InterPro" id="IPR007861">
    <property type="entry name" value="DNA_mismatch_repair_MutS_clamp"/>
</dbReference>
<dbReference type="FunFam" id="3.40.50.300:FF:001115">
    <property type="entry name" value="DNA mismatch repair protein MSH2"/>
    <property type="match status" value="1"/>
</dbReference>
<protein>
    <recommendedName>
        <fullName evidence="10">DNA mismatch repair proteins mutS family domain-containing protein</fullName>
    </recommendedName>
</protein>
<dbReference type="InterPro" id="IPR027417">
    <property type="entry name" value="P-loop_NTPase"/>
</dbReference>
<evidence type="ECO:0000256" key="5">
    <source>
        <dbReference type="ARBA" id="ARBA00022840"/>
    </source>
</evidence>
<dbReference type="Gene3D" id="1.10.1420.10">
    <property type="match status" value="2"/>
</dbReference>
<comment type="similarity">
    <text evidence="2 9">Belongs to the DNA mismatch repair MutS family.</text>
</comment>
<feature type="domain" description="DNA mismatch repair proteins mutS family" evidence="10">
    <location>
        <begin position="735"/>
        <end position="751"/>
    </location>
</feature>